<dbReference type="KEGG" id="shx:MS3_00007290"/>
<dbReference type="InterPro" id="IPR006015">
    <property type="entry name" value="Universal_stress_UspA"/>
</dbReference>
<dbReference type="AlphaFoldDB" id="A0A094ZWA6"/>
<dbReference type="Proteomes" id="UP000471633">
    <property type="component" value="Unassembled WGS sequence"/>
</dbReference>
<evidence type="ECO:0000313" key="3">
    <source>
        <dbReference type="EMBL" id="KGB37459.1"/>
    </source>
</evidence>
<dbReference type="GeneID" id="24593231"/>
<dbReference type="PRINTS" id="PR01438">
    <property type="entry name" value="UNVRSLSTRESS"/>
</dbReference>
<keyword evidence="4" id="KW-1185">Reference proteome</keyword>
<dbReference type="InterPro" id="IPR006016">
    <property type="entry name" value="UspA"/>
</dbReference>
<accession>A0A094ZWA6</accession>
<protein>
    <recommendedName>
        <fullName evidence="1">UspA domain-containing protein</fullName>
    </recommendedName>
</protein>
<dbReference type="EMBL" id="AMPZ03000005">
    <property type="protein sequence ID" value="KAH9582587.1"/>
    <property type="molecule type" value="Genomic_DNA"/>
</dbReference>
<dbReference type="Pfam" id="PF00582">
    <property type="entry name" value="Usp"/>
    <property type="match status" value="1"/>
</dbReference>
<proteinExistence type="predicted"/>
<evidence type="ECO:0000259" key="1">
    <source>
        <dbReference type="Pfam" id="PF00582"/>
    </source>
</evidence>
<dbReference type="PANTHER" id="PTHR46989">
    <property type="entry name" value="USP DOMAIN-CONTAINING PROTEIN"/>
    <property type="match status" value="1"/>
</dbReference>
<dbReference type="InterPro" id="IPR014729">
    <property type="entry name" value="Rossmann-like_a/b/a_fold"/>
</dbReference>
<sequence length="166" mass="18520">MTGSNSPKTTKVLRKVLIPLDNSNESKKALDWYQENMKRDGDLVIFVHVLDPIQPSALSALSYECESMPAGSSFHVPEEILKSARYLCQEMVHKATKYGIKSEGLIQIDNKPGPALVKTINERKIDAVVMSKRGSGFWKLNFTPNVTSYVLHHSNIPVSIIPPSNR</sequence>
<gene>
    <name evidence="2" type="ORF">MS3_00007290</name>
    <name evidence="3" type="ORF">MS3_05801</name>
</gene>
<reference evidence="2" key="2">
    <citation type="journal article" date="2019" name="Gigascience">
        <title>High-quality Schistosoma haematobium genome achieved by single-molecule and long-range sequencing.</title>
        <authorList>
            <person name="Stroehlein A.J."/>
            <person name="Korhonen P.K."/>
            <person name="Chong T.M."/>
            <person name="Lim Y.L."/>
            <person name="Chan K.G."/>
            <person name="Webster B."/>
            <person name="Rollinson D."/>
            <person name="Brindley P.J."/>
            <person name="Gasser R.B."/>
            <person name="Young N.D."/>
        </authorList>
    </citation>
    <scope>NUCLEOTIDE SEQUENCE</scope>
</reference>
<reference evidence="2" key="3">
    <citation type="submission" date="2021-06" db="EMBL/GenBank/DDBJ databases">
        <title>Chromosome-level genome assembly for S. haematobium.</title>
        <authorList>
            <person name="Stroehlein A.J."/>
        </authorList>
    </citation>
    <scope>NUCLEOTIDE SEQUENCE</scope>
</reference>
<dbReference type="STRING" id="6185.A0A094ZWA6"/>
<dbReference type="EMBL" id="KL250887">
    <property type="protein sequence ID" value="KGB37459.1"/>
    <property type="molecule type" value="Genomic_DNA"/>
</dbReference>
<reference evidence="2" key="4">
    <citation type="journal article" date="2022" name="PLoS Pathog.">
        <title>Chromosome-level genome of Schistosoma haematobium underpins genome-wide explorations of molecular variation.</title>
        <authorList>
            <person name="Stroehlein A.J."/>
            <person name="Korhonen P.K."/>
            <person name="Lee V.V."/>
            <person name="Ralph S.A."/>
            <person name="Mentink-Kane M."/>
            <person name="You H."/>
            <person name="McManus D.P."/>
            <person name="Tchuente L.T."/>
            <person name="Stothard J.R."/>
            <person name="Kaur P."/>
            <person name="Dudchenko O."/>
            <person name="Aiden E.L."/>
            <person name="Yang B."/>
            <person name="Yang H."/>
            <person name="Emery A.M."/>
            <person name="Webster B.L."/>
            <person name="Brindley P.J."/>
            <person name="Rollinson D."/>
            <person name="Chang B.C.H."/>
            <person name="Gasser R.B."/>
            <person name="Young N.D."/>
        </authorList>
    </citation>
    <scope>NUCLEOTIDE SEQUENCE</scope>
</reference>
<dbReference type="RefSeq" id="XP_012797221.1">
    <property type="nucleotide sequence ID" value="XM_012941767.2"/>
</dbReference>
<reference evidence="3" key="1">
    <citation type="journal article" date="2012" name="Nat. Genet.">
        <title>Whole-genome sequence of Schistosoma haematobium.</title>
        <authorList>
            <person name="Young N.D."/>
            <person name="Jex A.R."/>
            <person name="Li B."/>
            <person name="Liu S."/>
            <person name="Yang L."/>
            <person name="Xiong Z."/>
            <person name="Li Y."/>
            <person name="Cantacessi C."/>
            <person name="Hall R.S."/>
            <person name="Xu X."/>
            <person name="Chen F."/>
            <person name="Wu X."/>
            <person name="Zerlotini A."/>
            <person name="Oliveira G."/>
            <person name="Hofmann A."/>
            <person name="Zhang G."/>
            <person name="Fang X."/>
            <person name="Kang Y."/>
            <person name="Campbell B.E."/>
            <person name="Loukas A."/>
            <person name="Ranganathan S."/>
            <person name="Rollinson D."/>
            <person name="Rinaldi G."/>
            <person name="Brindley P.J."/>
            <person name="Yang H."/>
            <person name="Wang J."/>
            <person name="Wang J."/>
            <person name="Gasser R.B."/>
        </authorList>
    </citation>
    <scope>NUCLEOTIDE SEQUENCE [LARGE SCALE GENOMIC DNA]</scope>
</reference>
<dbReference type="PANTHER" id="PTHR46989:SF3">
    <property type="entry name" value="USPA DOMAIN-CONTAINING PROTEIN"/>
    <property type="match status" value="1"/>
</dbReference>
<organism evidence="3">
    <name type="scientific">Schistosoma haematobium</name>
    <name type="common">Blood fluke</name>
    <dbReference type="NCBI Taxonomy" id="6185"/>
    <lineage>
        <taxon>Eukaryota</taxon>
        <taxon>Metazoa</taxon>
        <taxon>Spiralia</taxon>
        <taxon>Lophotrochozoa</taxon>
        <taxon>Platyhelminthes</taxon>
        <taxon>Trematoda</taxon>
        <taxon>Digenea</taxon>
        <taxon>Strigeidida</taxon>
        <taxon>Schistosomatoidea</taxon>
        <taxon>Schistosomatidae</taxon>
        <taxon>Schistosoma</taxon>
    </lineage>
</organism>
<dbReference type="Gene3D" id="3.40.50.620">
    <property type="entry name" value="HUPs"/>
    <property type="match status" value="1"/>
</dbReference>
<evidence type="ECO:0000313" key="4">
    <source>
        <dbReference type="Proteomes" id="UP000471633"/>
    </source>
</evidence>
<dbReference type="CDD" id="cd23659">
    <property type="entry name" value="USP_At3g01520-like"/>
    <property type="match status" value="1"/>
</dbReference>
<feature type="domain" description="UspA" evidence="1">
    <location>
        <begin position="14"/>
        <end position="162"/>
    </location>
</feature>
<name>A0A094ZWA6_SCHHA</name>
<evidence type="ECO:0000313" key="2">
    <source>
        <dbReference type="EMBL" id="KAH9582587.1"/>
    </source>
</evidence>
<dbReference type="SUPFAM" id="SSF52402">
    <property type="entry name" value="Adenine nucleotide alpha hydrolases-like"/>
    <property type="match status" value="1"/>
</dbReference>
<dbReference type="CTD" id="24593231"/>